<dbReference type="EMBL" id="BK014955">
    <property type="protein sequence ID" value="DAD84216.1"/>
    <property type="molecule type" value="Genomic_DNA"/>
</dbReference>
<dbReference type="InterPro" id="IPR036199">
    <property type="entry name" value="Gp10_sf"/>
</dbReference>
<dbReference type="Pfam" id="PF05352">
    <property type="entry name" value="Phage_connector"/>
    <property type="match status" value="1"/>
</dbReference>
<protein>
    <submittedName>
        <fullName evidence="1">Upper collar protein</fullName>
    </submittedName>
</protein>
<dbReference type="Gene3D" id="3.30.1350.20">
    <property type="entry name" value="Bacteriophage PHI-29 conector. Domain 3"/>
    <property type="match status" value="1"/>
</dbReference>
<dbReference type="SUPFAM" id="SSF56826">
    <property type="entry name" value="Upper collar protein gp10 (connector protein)"/>
    <property type="match status" value="1"/>
</dbReference>
<name>A0A8S5MPT2_9CAUD</name>
<sequence>MMLTPGMYEGFRLPDGRMPKRVAGNAVQRENDWLNDETYLSYMWRLYDLAVSVFEWKNLPKGVNERMVERWLLANGMCLFVYDEAIKEDPEQRSPEGYAMLRMVMAGPFDIYNVPKERWAYTVDPNHATMKFDITNSVICFNDNIGTPTFLQLDLYAKMLWQCERSVYTNIAQQKTPRIVKCSEKQRLSLQNLFAQVDGFMPVCWADKDLDLTGVDVLDTVSPYVADKIQVVKHQIWNEALTYLGIENTNTDKKERMVSPEVMGNMGDVEAQRFTRLNSRKQFCKEVNEMFGLDIDVDFRSGMYIRTDKEGTLPVAGMESGTVDKGGNTGYGGGNLWQALKAALKGGR</sequence>
<proteinExistence type="predicted"/>
<dbReference type="InterPro" id="IPR008016">
    <property type="entry name" value="Gp10"/>
</dbReference>
<dbReference type="Gene3D" id="1.10.246.30">
    <property type="match status" value="1"/>
</dbReference>
<dbReference type="Gene3D" id="2.40.500.10">
    <property type="entry name" value="Upper collar protein gp10 (connector protein)"/>
    <property type="match status" value="1"/>
</dbReference>
<accession>A0A8S5MPT2</accession>
<evidence type="ECO:0000313" key="1">
    <source>
        <dbReference type="EMBL" id="DAD84216.1"/>
    </source>
</evidence>
<reference evidence="1" key="1">
    <citation type="journal article" date="2021" name="Proc. Natl. Acad. Sci. U.S.A.">
        <title>A Catalog of Tens of Thousands of Viruses from Human Metagenomes Reveals Hidden Associations with Chronic Diseases.</title>
        <authorList>
            <person name="Tisza M.J."/>
            <person name="Buck C.B."/>
        </authorList>
    </citation>
    <scope>NUCLEOTIDE SEQUENCE</scope>
    <source>
        <strain evidence="1">CtiHu16</strain>
    </source>
</reference>
<organism evidence="1">
    <name type="scientific">Podoviridae sp. ctiHu16</name>
    <dbReference type="NCBI Taxonomy" id="2826571"/>
    <lineage>
        <taxon>Viruses</taxon>
        <taxon>Duplodnaviria</taxon>
        <taxon>Heunggongvirae</taxon>
        <taxon>Uroviricota</taxon>
        <taxon>Caudoviricetes</taxon>
    </lineage>
</organism>